<evidence type="ECO:0000256" key="4">
    <source>
        <dbReference type="ARBA" id="ARBA00022692"/>
    </source>
</evidence>
<accession>A0A0A8QER7</accession>
<dbReference type="Proteomes" id="UP000250080">
    <property type="component" value="Chromosome I"/>
</dbReference>
<feature type="transmembrane region" description="Helical" evidence="8">
    <location>
        <begin position="83"/>
        <end position="102"/>
    </location>
</feature>
<name>A0A0A8QER7_9ACTN</name>
<gene>
    <name evidence="9" type="ORF">PFR_JS23_415</name>
</gene>
<dbReference type="PANTHER" id="PTHR42718:SF46">
    <property type="entry name" value="BLR6921 PROTEIN"/>
    <property type="match status" value="1"/>
</dbReference>
<organism evidence="9 10">
    <name type="scientific">Propionibacterium freudenreichii</name>
    <dbReference type="NCBI Taxonomy" id="1744"/>
    <lineage>
        <taxon>Bacteria</taxon>
        <taxon>Bacillati</taxon>
        <taxon>Actinomycetota</taxon>
        <taxon>Actinomycetes</taxon>
        <taxon>Propionibacteriales</taxon>
        <taxon>Propionibacteriaceae</taxon>
        <taxon>Propionibacterium</taxon>
    </lineage>
</organism>
<reference evidence="9 10" key="1">
    <citation type="submission" date="2016-09" db="EMBL/GenBank/DDBJ databases">
        <authorList>
            <person name="Laine KS P."/>
        </authorList>
    </citation>
    <scope>NUCLEOTIDE SEQUENCE [LARGE SCALE GENOMIC DNA]</scope>
    <source>
        <strain evidence="9">PFRJS-23</strain>
    </source>
</reference>
<feature type="transmembrane region" description="Helical" evidence="8">
    <location>
        <begin position="441"/>
        <end position="460"/>
    </location>
</feature>
<evidence type="ECO:0000256" key="6">
    <source>
        <dbReference type="ARBA" id="ARBA00023136"/>
    </source>
</evidence>
<evidence type="ECO:0000256" key="7">
    <source>
        <dbReference type="SAM" id="MobiDB-lite"/>
    </source>
</evidence>
<keyword evidence="5 8" id="KW-1133">Transmembrane helix</keyword>
<dbReference type="PANTHER" id="PTHR42718">
    <property type="entry name" value="MAJOR FACILITATOR SUPERFAMILY MULTIDRUG TRANSPORTER MFSC"/>
    <property type="match status" value="1"/>
</dbReference>
<dbReference type="PROSITE" id="PS50850">
    <property type="entry name" value="MFS"/>
    <property type="match status" value="1"/>
</dbReference>
<feature type="transmembrane region" description="Helical" evidence="8">
    <location>
        <begin position="277"/>
        <end position="296"/>
    </location>
</feature>
<evidence type="ECO:0000313" key="9">
    <source>
        <dbReference type="EMBL" id="SCQ75368.1"/>
    </source>
</evidence>
<feature type="transmembrane region" description="Helical" evidence="8">
    <location>
        <begin position="204"/>
        <end position="224"/>
    </location>
</feature>
<feature type="region of interest" description="Disordered" evidence="7">
    <location>
        <begin position="466"/>
        <end position="486"/>
    </location>
</feature>
<dbReference type="Pfam" id="PF07690">
    <property type="entry name" value="MFS_1"/>
    <property type="match status" value="1"/>
</dbReference>
<evidence type="ECO:0000256" key="1">
    <source>
        <dbReference type="ARBA" id="ARBA00004651"/>
    </source>
</evidence>
<dbReference type="Gene3D" id="1.20.1250.20">
    <property type="entry name" value="MFS general substrate transporter like domains"/>
    <property type="match status" value="1"/>
</dbReference>
<dbReference type="GO" id="GO:0022857">
    <property type="term" value="F:transmembrane transporter activity"/>
    <property type="evidence" value="ECO:0007669"/>
    <property type="project" value="InterPro"/>
</dbReference>
<dbReference type="InterPro" id="IPR020846">
    <property type="entry name" value="MFS_dom"/>
</dbReference>
<feature type="transmembrane region" description="Helical" evidence="8">
    <location>
        <begin position="308"/>
        <end position="328"/>
    </location>
</feature>
<dbReference type="GO" id="GO:0005886">
    <property type="term" value="C:plasma membrane"/>
    <property type="evidence" value="ECO:0007669"/>
    <property type="project" value="UniProtKB-SubCell"/>
</dbReference>
<feature type="transmembrane region" description="Helical" evidence="8">
    <location>
        <begin position="108"/>
        <end position="129"/>
    </location>
</feature>
<feature type="transmembrane region" description="Helical" evidence="8">
    <location>
        <begin position="412"/>
        <end position="429"/>
    </location>
</feature>
<dbReference type="InterPro" id="IPR036259">
    <property type="entry name" value="MFS_trans_sf"/>
</dbReference>
<dbReference type="NCBIfam" id="TIGR00711">
    <property type="entry name" value="efflux_EmrB"/>
    <property type="match status" value="1"/>
</dbReference>
<feature type="transmembrane region" description="Helical" evidence="8">
    <location>
        <begin position="169"/>
        <end position="192"/>
    </location>
</feature>
<dbReference type="AlphaFoldDB" id="A0A0A8QER7"/>
<evidence type="ECO:0000313" key="10">
    <source>
        <dbReference type="Proteomes" id="UP000250080"/>
    </source>
</evidence>
<comment type="subcellular location">
    <subcellularLocation>
        <location evidence="1">Cell membrane</location>
        <topology evidence="1">Multi-pass membrane protein</topology>
    </subcellularLocation>
</comment>
<dbReference type="CDD" id="cd17503">
    <property type="entry name" value="MFS_LmrB_MDR_like"/>
    <property type="match status" value="1"/>
</dbReference>
<keyword evidence="3" id="KW-1003">Cell membrane</keyword>
<feature type="transmembrane region" description="Helical" evidence="8">
    <location>
        <begin position="141"/>
        <end position="163"/>
    </location>
</feature>
<dbReference type="Gene3D" id="1.20.1720.10">
    <property type="entry name" value="Multidrug resistance protein D"/>
    <property type="match status" value="1"/>
</dbReference>
<evidence type="ECO:0000256" key="8">
    <source>
        <dbReference type="SAM" id="Phobius"/>
    </source>
</evidence>
<feature type="transmembrane region" description="Helical" evidence="8">
    <location>
        <begin position="17"/>
        <end position="40"/>
    </location>
</feature>
<feature type="transmembrane region" description="Helical" evidence="8">
    <location>
        <begin position="52"/>
        <end position="71"/>
    </location>
</feature>
<keyword evidence="4 8" id="KW-0812">Transmembrane</keyword>
<protein>
    <submittedName>
        <fullName evidence="9">Drug resistance transporter, EmrB/QacA subfamily</fullName>
    </submittedName>
</protein>
<evidence type="ECO:0000256" key="2">
    <source>
        <dbReference type="ARBA" id="ARBA00022448"/>
    </source>
</evidence>
<sequence length="486" mass="51126">MVNPHDGAATTQSTGRLLVALVVGGITAIMDTTIVAIGMHTLTEALHAPVSTLQWVSTGYLLALAVAIPFVSWAQTRFGGKRLWLFALGLFTVSSALCALSWSAASLIAFRVLQGFGGGIMFPLMQTLVMQHVDRRGMTRAMANVSLPIALGPIIGPVLGGVVLNWLSWHWLFLINVPIGVVGWVLAMAFITDDRPRPAAGHPRLDLVGAVLLSLALAGMLYGLSNAYDVGGFHRADVLVPALVGLALLAGFVAWARRRGSRALIDVRLLAVRSVRVSSVTLTLVGATLFSANFLLPLYFQSLRGYDALNAALLLIPQGIGSLLSRFIVSSLVARFGPRLTAVAGLLISAAATVPFALAGTDTGLWLLGTVLFVRGFGMGVVLIPIMTGAYVDIAREHMPHASAITRIVQQLGGAFGTALVAVALTSRASTARPRDGFDAAFWWTIAMTLAAAVAALFLAPDERPTAERTDATPASRQPAIVAAGD</sequence>
<evidence type="ECO:0000256" key="5">
    <source>
        <dbReference type="ARBA" id="ARBA00022989"/>
    </source>
</evidence>
<proteinExistence type="predicted"/>
<feature type="transmembrane region" description="Helical" evidence="8">
    <location>
        <begin position="236"/>
        <end position="256"/>
    </location>
</feature>
<dbReference type="InterPro" id="IPR004638">
    <property type="entry name" value="EmrB-like"/>
</dbReference>
<dbReference type="InterPro" id="IPR011701">
    <property type="entry name" value="MFS"/>
</dbReference>
<dbReference type="SUPFAM" id="SSF103473">
    <property type="entry name" value="MFS general substrate transporter"/>
    <property type="match status" value="1"/>
</dbReference>
<feature type="transmembrane region" description="Helical" evidence="8">
    <location>
        <begin position="365"/>
        <end position="392"/>
    </location>
</feature>
<keyword evidence="2" id="KW-0813">Transport</keyword>
<dbReference type="EMBL" id="LT618793">
    <property type="protein sequence ID" value="SCQ75368.1"/>
    <property type="molecule type" value="Genomic_DNA"/>
</dbReference>
<feature type="transmembrane region" description="Helical" evidence="8">
    <location>
        <begin position="340"/>
        <end position="359"/>
    </location>
</feature>
<evidence type="ECO:0000256" key="3">
    <source>
        <dbReference type="ARBA" id="ARBA00022475"/>
    </source>
</evidence>
<keyword evidence="6 8" id="KW-0472">Membrane</keyword>